<proteinExistence type="predicted"/>
<name>A0ABQ8YLU0_9EUKA</name>
<reference evidence="1" key="1">
    <citation type="submission" date="2022-08" db="EMBL/GenBank/DDBJ databases">
        <title>Novel sulfate-reducing endosymbionts in the free-living metamonad Anaeramoeba.</title>
        <authorList>
            <person name="Jerlstrom-Hultqvist J."/>
            <person name="Cepicka I."/>
            <person name="Gallot-Lavallee L."/>
            <person name="Salas-Leiva D."/>
            <person name="Curtis B.A."/>
            <person name="Zahonova K."/>
            <person name="Pipaliya S."/>
            <person name="Dacks J."/>
            <person name="Roger A.J."/>
        </authorList>
    </citation>
    <scope>NUCLEOTIDE SEQUENCE</scope>
    <source>
        <strain evidence="1">Schooner1</strain>
    </source>
</reference>
<comment type="caution">
    <text evidence="1">The sequence shown here is derived from an EMBL/GenBank/DDBJ whole genome shotgun (WGS) entry which is preliminary data.</text>
</comment>
<dbReference type="EMBL" id="JAOAOG010000143">
    <property type="protein sequence ID" value="KAJ6245557.1"/>
    <property type="molecule type" value="Genomic_DNA"/>
</dbReference>
<evidence type="ECO:0000313" key="2">
    <source>
        <dbReference type="Proteomes" id="UP001150062"/>
    </source>
</evidence>
<evidence type="ECO:0000313" key="1">
    <source>
        <dbReference type="EMBL" id="KAJ6245557.1"/>
    </source>
</evidence>
<gene>
    <name evidence="1" type="ORF">M0813_19976</name>
</gene>
<keyword evidence="2" id="KW-1185">Reference proteome</keyword>
<accession>A0ABQ8YLU0</accession>
<dbReference type="Proteomes" id="UP001150062">
    <property type="component" value="Unassembled WGS sequence"/>
</dbReference>
<organism evidence="1 2">
    <name type="scientific">Anaeramoeba flamelloides</name>
    <dbReference type="NCBI Taxonomy" id="1746091"/>
    <lineage>
        <taxon>Eukaryota</taxon>
        <taxon>Metamonada</taxon>
        <taxon>Anaeramoebidae</taxon>
        <taxon>Anaeramoeba</taxon>
    </lineage>
</organism>
<sequence length="264" mass="30762">MTKVTSINVLVSMLVSFQTKLAKSTSSLMSTSKSLFLIAQSQNLIVEQLEDLDFQFWSYFPRCLPYYEKFLQEYGKVGKVCLSQSIQLLLKTLPQLSQTNLHITKYKTVPNYENNLVQSSSKIKKRRRKTLSITKQKFDKTLNLNSISKFDLREKVNRSRMRTVRNKNSLQTEQTNVGSPTSDFEFDSFLSKIAGFVLHSEHYDLAKCIIEIFIVDAIIVLLEKYEKSFEHNIYYEENLTKLNTDTTVLLREFAWSSFKQKKPL</sequence>
<protein>
    <submittedName>
        <fullName evidence="1">Uncharacterized protein</fullName>
    </submittedName>
</protein>